<dbReference type="InterPro" id="IPR019270">
    <property type="entry name" value="DUF2283"/>
</dbReference>
<dbReference type="Proteomes" id="UP000505210">
    <property type="component" value="Chromosome"/>
</dbReference>
<sequence>MAERVKVWFDPEADFLEVTFSEAPGYLRETENDAVMERVDLDGNLLGFSILAVSQLAKSKPLMAELLSGKGNAA</sequence>
<name>A0A6M8B276_9CYAN</name>
<protein>
    <submittedName>
        <fullName evidence="1">DUF2283 domain-containing protein</fullName>
    </submittedName>
</protein>
<dbReference type="AlphaFoldDB" id="A0A6M8B276"/>
<dbReference type="Pfam" id="PF10049">
    <property type="entry name" value="DUF2283"/>
    <property type="match status" value="1"/>
</dbReference>
<keyword evidence="2" id="KW-1185">Reference proteome</keyword>
<proteinExistence type="predicted"/>
<organism evidence="1 2">
    <name type="scientific">Thermoleptolyngbya sichuanensis A183</name>
    <dbReference type="NCBI Taxonomy" id="2737172"/>
    <lineage>
        <taxon>Bacteria</taxon>
        <taxon>Bacillati</taxon>
        <taxon>Cyanobacteriota</taxon>
        <taxon>Cyanophyceae</taxon>
        <taxon>Oculatellales</taxon>
        <taxon>Oculatellaceae</taxon>
        <taxon>Thermoleptolyngbya</taxon>
        <taxon>Thermoleptolyngbya sichuanensis</taxon>
    </lineage>
</organism>
<accession>A0A6M8B276</accession>
<dbReference type="RefSeq" id="WP_172353236.1">
    <property type="nucleotide sequence ID" value="NZ_CP053661.1"/>
</dbReference>
<gene>
    <name evidence="1" type="ORF">HPC62_00215</name>
</gene>
<dbReference type="KEGG" id="theu:HPC62_00215"/>
<evidence type="ECO:0000313" key="2">
    <source>
        <dbReference type="Proteomes" id="UP000505210"/>
    </source>
</evidence>
<reference evidence="1 2" key="1">
    <citation type="submission" date="2020-05" db="EMBL/GenBank/DDBJ databases">
        <title>Complete genome sequence of of a novel Thermoleptolyngbya strain isolated from hot springs of Ganzi, Sichuan China.</title>
        <authorList>
            <person name="Tang J."/>
            <person name="Daroch M."/>
            <person name="Li L."/>
            <person name="Waleron K."/>
            <person name="Waleron M."/>
            <person name="Waleron M."/>
        </authorList>
    </citation>
    <scope>NUCLEOTIDE SEQUENCE [LARGE SCALE GENOMIC DNA]</scope>
    <source>
        <strain evidence="1 2">PKUAC-SCTA183</strain>
    </source>
</reference>
<evidence type="ECO:0000313" key="1">
    <source>
        <dbReference type="EMBL" id="QKD80804.1"/>
    </source>
</evidence>
<dbReference type="EMBL" id="CP053661">
    <property type="protein sequence ID" value="QKD80804.1"/>
    <property type="molecule type" value="Genomic_DNA"/>
</dbReference>